<gene>
    <name evidence="3" type="ORF">K503DRAFT_842496</name>
</gene>
<dbReference type="PROSITE" id="PS50234">
    <property type="entry name" value="VWFA"/>
    <property type="match status" value="1"/>
</dbReference>
<organism evidence="3 4">
    <name type="scientific">Rhizopogon vinicolor AM-OR11-026</name>
    <dbReference type="NCBI Taxonomy" id="1314800"/>
    <lineage>
        <taxon>Eukaryota</taxon>
        <taxon>Fungi</taxon>
        <taxon>Dikarya</taxon>
        <taxon>Basidiomycota</taxon>
        <taxon>Agaricomycotina</taxon>
        <taxon>Agaricomycetes</taxon>
        <taxon>Agaricomycetidae</taxon>
        <taxon>Boletales</taxon>
        <taxon>Suillineae</taxon>
        <taxon>Rhizopogonaceae</taxon>
        <taxon>Rhizopogon</taxon>
    </lineage>
</organism>
<dbReference type="Proteomes" id="UP000092154">
    <property type="component" value="Unassembled WGS sequence"/>
</dbReference>
<dbReference type="STRING" id="1314800.A0A1B7MJ99"/>
<sequence length="841" mass="92325">MFVLALKFPQANDWGALSQTMASHRAQLLLALLPNALAFGLQEVDPDREPLKNLDNGIAVDMQDTCSVFSLATAGAHHASTREASLRVLSHAWDGYDSRQHISEDVWLENLTAHIANLLNLRIARVREWISSNVARFQGGQASIGELMRTFENATVDLRGNVQLCKLKCASCELLCIQSRLHDGQHDCQGSHVCIYSCDFCASSGEMKACSMSASHPGKHICVVTAHLCGQPCQLFGRQGCLQECTRVADHAEEDHMCAAIIHACGRPCDLSKLTLNDGSIPSCRGTCRIPSDVDHDRHHCDARLCSMTCQLCKRLCANQDHLHGLQDGAVHLCGFEHSCSKLCAALGICEIETAPHSIEATFTGRHETFQYTKVTSMAKRLTCTKSIPPGEILHQGSHNHSLDKNVVHFCKERCEHCGYYCTLSLGHSQHEHETRHGSMSSSRWSVDGPDDMGLEVEGRRFSSNDDGAPMMCNLVCQALGRHVHIDYCRAPDICGCMGNNKLQHISRRLLPNPERAKDCMTHNLFWRRSGFKDPYSREEQANFAKCDAMCSGPEHTTAAGNGAQPSYCTLPLFHPQMDPNNAPVGLGYISNDGHSFLCRNPVVMQQAFHVIFVVDRSSSMKYSDRRPLPNTPASARITGSSNNRFGAVLSSLYSFWTARAAAIGGHQAARRDSYSVILFEDSVADAITNDFSSSPDQLLDTLLRYKTGTGTDFTVAVQRAQSIMEGYWSAERSPVIIFLSDGECSIADQTVQDLCRAAVHLGKALSFHAVSFGSDNYSSSLRRMVEIALDIQNNAPRDPLVPAAATVASSYTQALDTVQLAETFLGIAESLRKPRGSLIH</sequence>
<dbReference type="AlphaFoldDB" id="A0A1B7MJ99"/>
<dbReference type="InParanoid" id="A0A1B7MJ99"/>
<evidence type="ECO:0000259" key="2">
    <source>
        <dbReference type="PROSITE" id="PS50234"/>
    </source>
</evidence>
<evidence type="ECO:0000313" key="3">
    <source>
        <dbReference type="EMBL" id="OAX32673.1"/>
    </source>
</evidence>
<keyword evidence="1" id="KW-0732">Signal</keyword>
<evidence type="ECO:0000313" key="4">
    <source>
        <dbReference type="Proteomes" id="UP000092154"/>
    </source>
</evidence>
<dbReference type="CDD" id="cd00198">
    <property type="entry name" value="vWFA"/>
    <property type="match status" value="1"/>
</dbReference>
<dbReference type="Gene3D" id="3.40.50.410">
    <property type="entry name" value="von Willebrand factor, type A domain"/>
    <property type="match status" value="1"/>
</dbReference>
<proteinExistence type="predicted"/>
<dbReference type="PANTHER" id="PTHR22796">
    <property type="entry name" value="URG4-RELATED"/>
    <property type="match status" value="1"/>
</dbReference>
<dbReference type="InterPro" id="IPR036465">
    <property type="entry name" value="vWFA_dom_sf"/>
</dbReference>
<feature type="chain" id="PRO_5008597352" description="VWFA domain-containing protein" evidence="1">
    <location>
        <begin position="39"/>
        <end position="841"/>
    </location>
</feature>
<dbReference type="InterPro" id="IPR002035">
    <property type="entry name" value="VWF_A"/>
</dbReference>
<keyword evidence="4" id="KW-1185">Reference proteome</keyword>
<dbReference type="OrthoDB" id="2343366at2759"/>
<reference evidence="3 4" key="1">
    <citation type="submission" date="2016-06" db="EMBL/GenBank/DDBJ databases">
        <title>Comparative genomics of the ectomycorrhizal sister species Rhizopogon vinicolor and Rhizopogon vesiculosus (Basidiomycota: Boletales) reveals a divergence of the mating type B locus.</title>
        <authorList>
            <consortium name="DOE Joint Genome Institute"/>
            <person name="Mujic A.B."/>
            <person name="Kuo A."/>
            <person name="Tritt A."/>
            <person name="Lipzen A."/>
            <person name="Chen C."/>
            <person name="Johnson J."/>
            <person name="Sharma A."/>
            <person name="Barry K."/>
            <person name="Grigoriev I.V."/>
            <person name="Spatafora J.W."/>
        </authorList>
    </citation>
    <scope>NUCLEOTIDE SEQUENCE [LARGE SCALE GENOMIC DNA]</scope>
    <source>
        <strain evidence="3 4">AM-OR11-026</strain>
    </source>
</reference>
<dbReference type="EMBL" id="KV448944">
    <property type="protein sequence ID" value="OAX32673.1"/>
    <property type="molecule type" value="Genomic_DNA"/>
</dbReference>
<dbReference type="PANTHER" id="PTHR22796:SF1">
    <property type="entry name" value="VWFA DOMAIN-CONTAINING PROTEIN"/>
    <property type="match status" value="1"/>
</dbReference>
<name>A0A1B7MJ99_9AGAM</name>
<dbReference type="SUPFAM" id="SSF53300">
    <property type="entry name" value="vWA-like"/>
    <property type="match status" value="1"/>
</dbReference>
<feature type="domain" description="VWFA" evidence="2">
    <location>
        <begin position="610"/>
        <end position="825"/>
    </location>
</feature>
<feature type="signal peptide" evidence="1">
    <location>
        <begin position="1"/>
        <end position="38"/>
    </location>
</feature>
<dbReference type="Pfam" id="PF13519">
    <property type="entry name" value="VWA_2"/>
    <property type="match status" value="1"/>
</dbReference>
<protein>
    <recommendedName>
        <fullName evidence="2">VWFA domain-containing protein</fullName>
    </recommendedName>
</protein>
<dbReference type="SMART" id="SM00327">
    <property type="entry name" value="VWA"/>
    <property type="match status" value="1"/>
</dbReference>
<evidence type="ECO:0000256" key="1">
    <source>
        <dbReference type="SAM" id="SignalP"/>
    </source>
</evidence>
<accession>A0A1B7MJ99</accession>